<comment type="caution">
    <text evidence="8">The sequence shown here is derived from an EMBL/GenBank/DDBJ whole genome shotgun (WGS) entry which is preliminary data.</text>
</comment>
<dbReference type="GO" id="GO:0005524">
    <property type="term" value="F:ATP binding"/>
    <property type="evidence" value="ECO:0007669"/>
    <property type="project" value="UniProtKB-KW"/>
</dbReference>
<dbReference type="InterPro" id="IPR005895">
    <property type="entry name" value="ABC_transptr_haem_export_CcmA"/>
</dbReference>
<evidence type="ECO:0000256" key="2">
    <source>
        <dbReference type="ARBA" id="ARBA00022741"/>
    </source>
</evidence>
<keyword evidence="9" id="KW-1185">Reference proteome</keyword>
<dbReference type="Gene3D" id="3.40.50.300">
    <property type="entry name" value="P-loop containing nucleotide triphosphate hydrolases"/>
    <property type="match status" value="1"/>
</dbReference>
<sequence>MSVLIATQALNCERDDRLLVKQLTWSLAEGEIHQVEGPNGSGKTSLLRVLCGLSSRYSGEIYWRGQPIKTVRHQYLSELLYLGHQPGIKSVLSPRENLQWHAAVKGVVAAEAIEQALAKVGLYGYEDAPCYSLSAGQQRRVALARLFISHTPLWVLDEPFTAIDKKGVAELEGWIEQHALAGGSVLLTTHHELKLATPINKVVLGE</sequence>
<dbReference type="Proteomes" id="UP001069090">
    <property type="component" value="Unassembled WGS sequence"/>
</dbReference>
<dbReference type="RefSeq" id="WP_258330276.1">
    <property type="nucleotide sequence ID" value="NZ_JAPTGG010000002.1"/>
</dbReference>
<keyword evidence="4" id="KW-0067">ATP-binding</keyword>
<dbReference type="PANTHER" id="PTHR43499:SF1">
    <property type="entry name" value="ABC TRANSPORTER I FAMILY MEMBER 1"/>
    <property type="match status" value="1"/>
</dbReference>
<name>A0A9J6RIU3_9GAMM</name>
<dbReference type="AlphaFoldDB" id="A0A9J6RIU3"/>
<dbReference type="PROSITE" id="PS00211">
    <property type="entry name" value="ABC_TRANSPORTER_1"/>
    <property type="match status" value="1"/>
</dbReference>
<dbReference type="GO" id="GO:0017004">
    <property type="term" value="P:cytochrome complex assembly"/>
    <property type="evidence" value="ECO:0007669"/>
    <property type="project" value="UniProtKB-KW"/>
</dbReference>
<dbReference type="NCBIfam" id="NF010061">
    <property type="entry name" value="PRK13538.1"/>
    <property type="match status" value="1"/>
</dbReference>
<dbReference type="EMBL" id="JAPTGG010000002">
    <property type="protein sequence ID" value="MCZ0864119.1"/>
    <property type="molecule type" value="Genomic_DNA"/>
</dbReference>
<proteinExistence type="predicted"/>
<evidence type="ECO:0000256" key="5">
    <source>
        <dbReference type="ARBA" id="ARBA00022967"/>
    </source>
</evidence>
<evidence type="ECO:0000313" key="8">
    <source>
        <dbReference type="EMBL" id="MCZ0864119.1"/>
    </source>
</evidence>
<keyword evidence="6" id="KW-0472">Membrane</keyword>
<accession>A0A9J6RIU3</accession>
<dbReference type="SMART" id="SM00382">
    <property type="entry name" value="AAA"/>
    <property type="match status" value="1"/>
</dbReference>
<dbReference type="SUPFAM" id="SSF52540">
    <property type="entry name" value="P-loop containing nucleoside triphosphate hydrolases"/>
    <property type="match status" value="1"/>
</dbReference>
<organism evidence="8 9">
    <name type="scientific">Dasania phycosphaerae</name>
    <dbReference type="NCBI Taxonomy" id="2950436"/>
    <lineage>
        <taxon>Bacteria</taxon>
        <taxon>Pseudomonadati</taxon>
        <taxon>Pseudomonadota</taxon>
        <taxon>Gammaproteobacteria</taxon>
        <taxon>Cellvibrionales</taxon>
        <taxon>Spongiibacteraceae</taxon>
        <taxon>Dasania</taxon>
    </lineage>
</organism>
<evidence type="ECO:0000256" key="3">
    <source>
        <dbReference type="ARBA" id="ARBA00022748"/>
    </source>
</evidence>
<dbReference type="PANTHER" id="PTHR43499">
    <property type="entry name" value="ABC TRANSPORTER I FAMILY MEMBER 1"/>
    <property type="match status" value="1"/>
</dbReference>
<evidence type="ECO:0000313" key="9">
    <source>
        <dbReference type="Proteomes" id="UP001069090"/>
    </source>
</evidence>
<evidence type="ECO:0000256" key="4">
    <source>
        <dbReference type="ARBA" id="ARBA00022840"/>
    </source>
</evidence>
<feature type="domain" description="ABC transporter" evidence="7">
    <location>
        <begin position="5"/>
        <end position="206"/>
    </location>
</feature>
<reference evidence="8 9" key="1">
    <citation type="submission" date="2022-12" db="EMBL/GenBank/DDBJ databases">
        <title>Dasania phycosphaerae sp. nov., isolated from particulate material of the south coast of Korea.</title>
        <authorList>
            <person name="Jiang Y."/>
        </authorList>
    </citation>
    <scope>NUCLEOTIDE SEQUENCE [LARGE SCALE GENOMIC DNA]</scope>
    <source>
        <strain evidence="8 9">GY-19</strain>
    </source>
</reference>
<dbReference type="InterPro" id="IPR003593">
    <property type="entry name" value="AAA+_ATPase"/>
</dbReference>
<dbReference type="InterPro" id="IPR017871">
    <property type="entry name" value="ABC_transporter-like_CS"/>
</dbReference>
<dbReference type="NCBIfam" id="TIGR01189">
    <property type="entry name" value="ccmA"/>
    <property type="match status" value="1"/>
</dbReference>
<gene>
    <name evidence="8" type="primary">ccmA</name>
    <name evidence="8" type="ORF">O0V09_02835</name>
</gene>
<keyword evidence="3" id="KW-0201">Cytochrome c-type biogenesis</keyword>
<evidence type="ECO:0000256" key="1">
    <source>
        <dbReference type="ARBA" id="ARBA00022448"/>
    </source>
</evidence>
<keyword evidence="5" id="KW-1278">Translocase</keyword>
<dbReference type="Pfam" id="PF00005">
    <property type="entry name" value="ABC_tran"/>
    <property type="match status" value="1"/>
</dbReference>
<protein>
    <submittedName>
        <fullName evidence="8">Cytochrome c biogenesis heme-transporting ATPase CcmA</fullName>
    </submittedName>
</protein>
<keyword evidence="2" id="KW-0547">Nucleotide-binding</keyword>
<dbReference type="GO" id="GO:0016887">
    <property type="term" value="F:ATP hydrolysis activity"/>
    <property type="evidence" value="ECO:0007669"/>
    <property type="project" value="InterPro"/>
</dbReference>
<dbReference type="InterPro" id="IPR027417">
    <property type="entry name" value="P-loop_NTPase"/>
</dbReference>
<evidence type="ECO:0000256" key="6">
    <source>
        <dbReference type="ARBA" id="ARBA00023136"/>
    </source>
</evidence>
<dbReference type="PROSITE" id="PS50893">
    <property type="entry name" value="ABC_TRANSPORTER_2"/>
    <property type="match status" value="1"/>
</dbReference>
<evidence type="ECO:0000259" key="7">
    <source>
        <dbReference type="PROSITE" id="PS50893"/>
    </source>
</evidence>
<keyword evidence="1" id="KW-0813">Transport</keyword>
<dbReference type="GO" id="GO:0022857">
    <property type="term" value="F:transmembrane transporter activity"/>
    <property type="evidence" value="ECO:0007669"/>
    <property type="project" value="InterPro"/>
</dbReference>
<dbReference type="InterPro" id="IPR003439">
    <property type="entry name" value="ABC_transporter-like_ATP-bd"/>
</dbReference>